<proteinExistence type="predicted"/>
<dbReference type="Gene3D" id="1.10.260.40">
    <property type="entry name" value="lambda repressor-like DNA-binding domains"/>
    <property type="match status" value="1"/>
</dbReference>
<dbReference type="SUPFAM" id="SSF47413">
    <property type="entry name" value="lambda repressor-like DNA-binding domains"/>
    <property type="match status" value="1"/>
</dbReference>
<reference evidence="1 2" key="1">
    <citation type="submission" date="2020-04" db="EMBL/GenBank/DDBJ databases">
        <title>Description of novel Gluconacetobacter.</title>
        <authorList>
            <person name="Sombolestani A."/>
        </authorList>
    </citation>
    <scope>NUCLEOTIDE SEQUENCE [LARGE SCALE GENOMIC DNA]</scope>
    <source>
        <strain evidence="1 2">LMG 21312</strain>
    </source>
</reference>
<evidence type="ECO:0000313" key="2">
    <source>
        <dbReference type="Proteomes" id="UP000561066"/>
    </source>
</evidence>
<gene>
    <name evidence="1" type="ORF">HLH21_12555</name>
</gene>
<dbReference type="InterPro" id="IPR031856">
    <property type="entry name" value="YdaS_toxin-like"/>
</dbReference>
<dbReference type="InterPro" id="IPR010982">
    <property type="entry name" value="Lambda_DNA-bd_dom_sf"/>
</dbReference>
<accession>A0A7W4J952</accession>
<evidence type="ECO:0000313" key="1">
    <source>
        <dbReference type="EMBL" id="MBB2176747.1"/>
    </source>
</evidence>
<dbReference type="AlphaFoldDB" id="A0A7W4J952"/>
<keyword evidence="2" id="KW-1185">Reference proteome</keyword>
<sequence length="79" mass="8707">MSHDPVISVIALFGGQTDLARHLSTSQGTVWGWTQTGRVPSKRIPQIIEAARRLDPPVYLTPNDFFPPTDAVAMPEPRP</sequence>
<dbReference type="Pfam" id="PF15943">
    <property type="entry name" value="YdaS_toxin"/>
    <property type="match status" value="1"/>
</dbReference>
<protein>
    <recommendedName>
        <fullName evidence="3">Helix-turn-helix domain-containing protein</fullName>
    </recommendedName>
</protein>
<dbReference type="NCBIfam" id="NF046037">
    <property type="entry name" value="carphisopro"/>
    <property type="match status" value="1"/>
</dbReference>
<organism evidence="1 2">
    <name type="scientific">Gluconacetobacter johannae</name>
    <dbReference type="NCBI Taxonomy" id="112140"/>
    <lineage>
        <taxon>Bacteria</taxon>
        <taxon>Pseudomonadati</taxon>
        <taxon>Pseudomonadota</taxon>
        <taxon>Alphaproteobacteria</taxon>
        <taxon>Acetobacterales</taxon>
        <taxon>Acetobacteraceae</taxon>
        <taxon>Gluconacetobacter</taxon>
    </lineage>
</organism>
<dbReference type="RefSeq" id="WP_182944097.1">
    <property type="nucleotide sequence ID" value="NZ_JABEQH010000017.1"/>
</dbReference>
<name>A0A7W4J952_9PROT</name>
<dbReference type="EMBL" id="JABEQH010000017">
    <property type="protein sequence ID" value="MBB2176747.1"/>
    <property type="molecule type" value="Genomic_DNA"/>
</dbReference>
<evidence type="ECO:0008006" key="3">
    <source>
        <dbReference type="Google" id="ProtNLM"/>
    </source>
</evidence>
<dbReference type="GO" id="GO:0003677">
    <property type="term" value="F:DNA binding"/>
    <property type="evidence" value="ECO:0007669"/>
    <property type="project" value="InterPro"/>
</dbReference>
<dbReference type="Proteomes" id="UP000561066">
    <property type="component" value="Unassembled WGS sequence"/>
</dbReference>
<comment type="caution">
    <text evidence="1">The sequence shown here is derived from an EMBL/GenBank/DDBJ whole genome shotgun (WGS) entry which is preliminary data.</text>
</comment>
<dbReference type="InterPro" id="IPR059216">
    <property type="entry name" value="LeuA_carph_isopro_dom"/>
</dbReference>